<evidence type="ECO:0000313" key="3">
    <source>
        <dbReference type="EMBL" id="MBV7389278.1"/>
    </source>
</evidence>
<feature type="transmembrane region" description="Helical" evidence="1">
    <location>
        <begin position="179"/>
        <end position="207"/>
    </location>
</feature>
<feature type="transmembrane region" description="Helical" evidence="1">
    <location>
        <begin position="109"/>
        <end position="136"/>
    </location>
</feature>
<dbReference type="PANTHER" id="PTHR30336:SF18">
    <property type="entry name" value="MEMBRANE PROTEIN"/>
    <property type="match status" value="1"/>
</dbReference>
<dbReference type="Proteomes" id="UP000774130">
    <property type="component" value="Unassembled WGS sequence"/>
</dbReference>
<keyword evidence="1" id="KW-0472">Membrane</keyword>
<feature type="transmembrane region" description="Helical" evidence="1">
    <location>
        <begin position="6"/>
        <end position="24"/>
    </location>
</feature>
<accession>A0ABS6T8Q0</accession>
<comment type="caution">
    <text evidence="3">The sequence shown here is derived from an EMBL/GenBank/DDBJ whole genome shotgun (WGS) entry which is preliminary data.</text>
</comment>
<feature type="domain" description="DUF218" evidence="2">
    <location>
        <begin position="217"/>
        <end position="364"/>
    </location>
</feature>
<protein>
    <submittedName>
        <fullName evidence="3">YdcF family protein</fullName>
    </submittedName>
</protein>
<feature type="transmembrane region" description="Helical" evidence="1">
    <location>
        <begin position="148"/>
        <end position="167"/>
    </location>
</feature>
<evidence type="ECO:0000313" key="4">
    <source>
        <dbReference type="Proteomes" id="UP000774130"/>
    </source>
</evidence>
<keyword evidence="1" id="KW-1133">Transmembrane helix</keyword>
<dbReference type="Pfam" id="PF02698">
    <property type="entry name" value="DUF218"/>
    <property type="match status" value="1"/>
</dbReference>
<dbReference type="InterPro" id="IPR003848">
    <property type="entry name" value="DUF218"/>
</dbReference>
<feature type="transmembrane region" description="Helical" evidence="1">
    <location>
        <begin position="84"/>
        <end position="103"/>
    </location>
</feature>
<evidence type="ECO:0000256" key="1">
    <source>
        <dbReference type="SAM" id="Phobius"/>
    </source>
</evidence>
<dbReference type="EMBL" id="JAHUZB010000001">
    <property type="protein sequence ID" value="MBV7389278.1"/>
    <property type="molecule type" value="Genomic_DNA"/>
</dbReference>
<keyword evidence="4" id="KW-1185">Reference proteome</keyword>
<dbReference type="InterPro" id="IPR051599">
    <property type="entry name" value="Cell_Envelope_Assoc"/>
</dbReference>
<dbReference type="PANTHER" id="PTHR30336">
    <property type="entry name" value="INNER MEMBRANE PROTEIN, PROBABLE PERMEASE"/>
    <property type="match status" value="1"/>
</dbReference>
<sequence length="398" mass="45282">MGVIGEITIGSIYLILLIGYFIWLRKKDKSRKSLWLFSGAYFLLYLVLIEILNHSFYLIIPALFFGLFYYFYQRDKPRLRNGWLFTLFLVVFATYLVAISFLGQSYITIGLLGILGIIFLFVLLFGLYALIIFLIGNSYIVLKKESHSIANLLTLILAVALIAWLVIQQIGPEILPQWALILLSIPSTILVYFFLIFWNFLLISLIYQLNQPKFNQDYLIVLGAGLIDGEKVSPILASRINRGIAFYHQQFAKAKRTPILLMSGGKGSDEKISEAEAMKNYAVEQGIPSEDILLEATSTNTYENMLFSKKLMDRLTPAGYQVIFTSNNFHIFRGAMFADQVGLKADGIGAKTAKYYLPNAFLREFAAIILMNKRRHLIVCAVIVLLFFLISMLNLIFT</sequence>
<organism evidence="3 4">
    <name type="scientific">Enterococcus alishanensis</name>
    <dbReference type="NCBI Taxonomy" id="1303817"/>
    <lineage>
        <taxon>Bacteria</taxon>
        <taxon>Bacillati</taxon>
        <taxon>Bacillota</taxon>
        <taxon>Bacilli</taxon>
        <taxon>Lactobacillales</taxon>
        <taxon>Enterococcaceae</taxon>
        <taxon>Enterococcus</taxon>
    </lineage>
</organism>
<keyword evidence="1" id="KW-0812">Transmembrane</keyword>
<evidence type="ECO:0000259" key="2">
    <source>
        <dbReference type="Pfam" id="PF02698"/>
    </source>
</evidence>
<dbReference type="RefSeq" id="WP_218324345.1">
    <property type="nucleotide sequence ID" value="NZ_JAHUZB010000001.1"/>
</dbReference>
<feature type="transmembrane region" description="Helical" evidence="1">
    <location>
        <begin position="33"/>
        <end position="49"/>
    </location>
</feature>
<name>A0ABS6T8Q0_9ENTE</name>
<proteinExistence type="predicted"/>
<feature type="transmembrane region" description="Helical" evidence="1">
    <location>
        <begin position="55"/>
        <end position="72"/>
    </location>
</feature>
<gene>
    <name evidence="3" type="ORF">KUA55_01185</name>
</gene>
<feature type="transmembrane region" description="Helical" evidence="1">
    <location>
        <begin position="377"/>
        <end position="397"/>
    </location>
</feature>
<dbReference type="CDD" id="cd06259">
    <property type="entry name" value="YdcF-like"/>
    <property type="match status" value="1"/>
</dbReference>
<reference evidence="3 4" key="1">
    <citation type="submission" date="2021-06" db="EMBL/GenBank/DDBJ databases">
        <title>Enterococcus alishanensis sp. nov., a novel lactic acid bacterium isolated from fresh coffee beans.</title>
        <authorList>
            <person name="Chen Y.-S."/>
        </authorList>
    </citation>
    <scope>NUCLEOTIDE SEQUENCE [LARGE SCALE GENOMIC DNA]</scope>
    <source>
        <strain evidence="3 4">ALS3</strain>
    </source>
</reference>